<accession>A0ABY3W6U6</accession>
<keyword evidence="6 8" id="KW-0472">Membrane</keyword>
<keyword evidence="12" id="KW-1185">Reference proteome</keyword>
<feature type="transmembrane region" description="Helical" evidence="8">
    <location>
        <begin position="338"/>
        <end position="357"/>
    </location>
</feature>
<feature type="domain" description="MacB-like periplasmic core" evidence="10">
    <location>
        <begin position="29"/>
        <end position="224"/>
    </location>
</feature>
<feature type="transmembrane region" description="Helical" evidence="8">
    <location>
        <begin position="21"/>
        <end position="45"/>
    </location>
</feature>
<evidence type="ECO:0000256" key="1">
    <source>
        <dbReference type="ARBA" id="ARBA00004651"/>
    </source>
</evidence>
<dbReference type="PANTHER" id="PTHR43738:SF1">
    <property type="entry name" value="HEMIN TRANSPORT SYSTEM PERMEASE PROTEIN HRTB-RELATED"/>
    <property type="match status" value="1"/>
</dbReference>
<dbReference type="InterPro" id="IPR003838">
    <property type="entry name" value="ABC3_permease_C"/>
</dbReference>
<evidence type="ECO:0000256" key="4">
    <source>
        <dbReference type="ARBA" id="ARBA00022692"/>
    </source>
</evidence>
<evidence type="ECO:0000256" key="6">
    <source>
        <dbReference type="ARBA" id="ARBA00023136"/>
    </source>
</evidence>
<keyword evidence="3" id="KW-1003">Cell membrane</keyword>
<evidence type="ECO:0000256" key="2">
    <source>
        <dbReference type="ARBA" id="ARBA00022448"/>
    </source>
</evidence>
<comment type="similarity">
    <text evidence="7">Belongs to the ABC-4 integral membrane protein family.</text>
</comment>
<evidence type="ECO:0000256" key="3">
    <source>
        <dbReference type="ARBA" id="ARBA00022475"/>
    </source>
</evidence>
<feature type="transmembrane region" description="Helical" evidence="8">
    <location>
        <begin position="304"/>
        <end position="326"/>
    </location>
</feature>
<proteinExistence type="inferred from homology"/>
<dbReference type="InterPro" id="IPR051125">
    <property type="entry name" value="ABC-4/HrtB_transporter"/>
</dbReference>
<reference evidence="11 12" key="1">
    <citation type="submission" date="2022-03" db="EMBL/GenBank/DDBJ databases">
        <title>Isotopic signatures of nitrous oxide derived from detoxification processes.</title>
        <authorList>
            <person name="Behrendt U."/>
            <person name="Buchen C."/>
            <person name="Well R."/>
            <person name="Ulrich A."/>
            <person name="Rohe L."/>
            <person name="Kolb S."/>
            <person name="Schloter M."/>
            <person name="Horn M.A."/>
            <person name="Augustin J."/>
        </authorList>
    </citation>
    <scope>NUCLEOTIDE SEQUENCE [LARGE SCALE GENOMIC DNA]</scope>
    <source>
        <strain evidence="11 12">S4-C24</strain>
    </source>
</reference>
<dbReference type="InterPro" id="IPR025857">
    <property type="entry name" value="MacB_PCD"/>
</dbReference>
<protein>
    <submittedName>
        <fullName evidence="11">ABC transporter permease</fullName>
    </submittedName>
</protein>
<dbReference type="EMBL" id="CP093326">
    <property type="protein sequence ID" value="UNK46019.1"/>
    <property type="molecule type" value="Genomic_DNA"/>
</dbReference>
<feature type="domain" description="ABC3 transporter permease C-terminal" evidence="9">
    <location>
        <begin position="258"/>
        <end position="365"/>
    </location>
</feature>
<evidence type="ECO:0000256" key="5">
    <source>
        <dbReference type="ARBA" id="ARBA00022989"/>
    </source>
</evidence>
<dbReference type="Pfam" id="PF12704">
    <property type="entry name" value="MacB_PCD"/>
    <property type="match status" value="1"/>
</dbReference>
<gene>
    <name evidence="11" type="ORF">MNQ99_01145</name>
</gene>
<comment type="subcellular location">
    <subcellularLocation>
        <location evidence="1">Cell membrane</location>
        <topology evidence="1">Multi-pass membrane protein</topology>
    </subcellularLocation>
</comment>
<evidence type="ECO:0000313" key="11">
    <source>
        <dbReference type="EMBL" id="UNK46019.1"/>
    </source>
</evidence>
<keyword evidence="4 8" id="KW-0812">Transmembrane</keyword>
<dbReference type="PANTHER" id="PTHR43738">
    <property type="entry name" value="ABC TRANSPORTER, MEMBRANE PROTEIN"/>
    <property type="match status" value="1"/>
</dbReference>
<keyword evidence="2" id="KW-0813">Transport</keyword>
<evidence type="ECO:0000259" key="10">
    <source>
        <dbReference type="Pfam" id="PF12704"/>
    </source>
</evidence>
<evidence type="ECO:0000256" key="8">
    <source>
        <dbReference type="SAM" id="Phobius"/>
    </source>
</evidence>
<dbReference type="Proteomes" id="UP000829069">
    <property type="component" value="Chromosome"/>
</dbReference>
<sequence>MKVGPIVFLALRDIRFAKGRFLLMGTVVALITLLLVMLSGLTAGLGNQSVSAIRQLGSDANAVVFGSAAGNSPAASFTESQINQEQLHAWQQAPGVERAEAFGVSQSRLSATGSTNVAVFGVVPGGALAPAPVTDTSLVLSRTAAEDLGVHVGDTVQLAGRDLEVSNVVDDQWYSHTPVVWTSLAKWQQVSHINDAGAADGPIATAIAAQLSDGDPSGEAATAANETAGTTTTSVAGAFQALGSYKSENGSLMLMQGFLYGISALVIVAFLTVWTIQRTRDIAVLKAMGGSDAYLLRDALTQALVVLACGAAAGGGAGILGGVFASQAAPFLLTPASTLLPIAGIVILGMAGAVLAVRRVTRVDPLTALGGS</sequence>
<evidence type="ECO:0000313" key="12">
    <source>
        <dbReference type="Proteomes" id="UP000829069"/>
    </source>
</evidence>
<evidence type="ECO:0000259" key="9">
    <source>
        <dbReference type="Pfam" id="PF02687"/>
    </source>
</evidence>
<dbReference type="Pfam" id="PF02687">
    <property type="entry name" value="FtsX"/>
    <property type="match status" value="1"/>
</dbReference>
<organism evidence="11 12">
    <name type="scientific">Arthrobacter sulfonylureivorans</name>
    <dbReference type="NCBI Taxonomy" id="2486855"/>
    <lineage>
        <taxon>Bacteria</taxon>
        <taxon>Bacillati</taxon>
        <taxon>Actinomycetota</taxon>
        <taxon>Actinomycetes</taxon>
        <taxon>Micrococcales</taxon>
        <taxon>Micrococcaceae</taxon>
        <taxon>Arthrobacter</taxon>
    </lineage>
</organism>
<evidence type="ECO:0000256" key="7">
    <source>
        <dbReference type="ARBA" id="ARBA00038076"/>
    </source>
</evidence>
<keyword evidence="5 8" id="KW-1133">Transmembrane helix</keyword>
<name>A0ABY3W6U6_9MICC</name>
<feature type="transmembrane region" description="Helical" evidence="8">
    <location>
        <begin position="257"/>
        <end position="276"/>
    </location>
</feature>